<sequence length="356" mass="38448">MRVLFVTLLSWLSSTAVAFVPPTQRVPTALATAMTPLFPTQAWEGKEFRVTELQDMFAEAMQNFQNLMESHSSIYFDFDTDMKIAASVATTVRGNGVVSNEEMYRYIQQGIDQLVLTLAHVLAQLDGFSIEQKIAAALATVVISYPVSYQYYQYELAEEERLAAEKKAKLAEKKKAEALKAKAEKTKAADGKEPKKKVSKIERDTDFVGDVIEGNRPAKGPKGAKKEQITMKDEVPELAQEIVTAQVIESSVPPSPVAPLGPTVTVQVPASPRVMESIMPVMGKQAEDGGMDAYARAYAAMLSQVQAVQVAEPVPAAPIAQPVATSTIVTSAVETSAPARTAVGTASYLESLSRSA</sequence>
<comment type="caution">
    <text evidence="3">The sequence shown here is derived from an EMBL/GenBank/DDBJ whole genome shotgun (WGS) entry which is preliminary data.</text>
</comment>
<protein>
    <submittedName>
        <fullName evidence="3">Uncharacterized protein</fullName>
    </submittedName>
</protein>
<dbReference type="AlphaFoldDB" id="A0A1Z5JLC4"/>
<dbReference type="EMBL" id="BDSP01000081">
    <property type="protein sequence ID" value="GAX14652.1"/>
    <property type="molecule type" value="Genomic_DNA"/>
</dbReference>
<organism evidence="3 4">
    <name type="scientific">Fistulifera solaris</name>
    <name type="common">Oleaginous diatom</name>
    <dbReference type="NCBI Taxonomy" id="1519565"/>
    <lineage>
        <taxon>Eukaryota</taxon>
        <taxon>Sar</taxon>
        <taxon>Stramenopiles</taxon>
        <taxon>Ochrophyta</taxon>
        <taxon>Bacillariophyta</taxon>
        <taxon>Bacillariophyceae</taxon>
        <taxon>Bacillariophycidae</taxon>
        <taxon>Naviculales</taxon>
        <taxon>Naviculaceae</taxon>
        <taxon>Fistulifera</taxon>
    </lineage>
</organism>
<keyword evidence="1" id="KW-0175">Coiled coil</keyword>
<keyword evidence="2" id="KW-0732">Signal</keyword>
<feature type="coiled-coil region" evidence="1">
    <location>
        <begin position="154"/>
        <end position="186"/>
    </location>
</feature>
<accession>A0A1Z5JLC4</accession>
<evidence type="ECO:0000313" key="3">
    <source>
        <dbReference type="EMBL" id="GAX14652.1"/>
    </source>
</evidence>
<evidence type="ECO:0000256" key="1">
    <source>
        <dbReference type="SAM" id="Coils"/>
    </source>
</evidence>
<keyword evidence="4" id="KW-1185">Reference proteome</keyword>
<feature type="chain" id="PRO_5012848614" evidence="2">
    <location>
        <begin position="19"/>
        <end position="356"/>
    </location>
</feature>
<feature type="signal peptide" evidence="2">
    <location>
        <begin position="1"/>
        <end position="18"/>
    </location>
</feature>
<gene>
    <name evidence="3" type="ORF">FisN_6Lh437</name>
</gene>
<name>A0A1Z5JLC4_FISSO</name>
<dbReference type="InParanoid" id="A0A1Z5JLC4"/>
<dbReference type="Proteomes" id="UP000198406">
    <property type="component" value="Unassembled WGS sequence"/>
</dbReference>
<reference evidence="3 4" key="1">
    <citation type="journal article" date="2015" name="Plant Cell">
        <title>Oil accumulation by the oleaginous diatom Fistulifera solaris as revealed by the genome and transcriptome.</title>
        <authorList>
            <person name="Tanaka T."/>
            <person name="Maeda Y."/>
            <person name="Veluchamy A."/>
            <person name="Tanaka M."/>
            <person name="Abida H."/>
            <person name="Marechal E."/>
            <person name="Bowler C."/>
            <person name="Muto M."/>
            <person name="Sunaga Y."/>
            <person name="Tanaka M."/>
            <person name="Yoshino T."/>
            <person name="Taniguchi T."/>
            <person name="Fukuda Y."/>
            <person name="Nemoto M."/>
            <person name="Matsumoto M."/>
            <person name="Wong P.S."/>
            <person name="Aburatani S."/>
            <person name="Fujibuchi W."/>
        </authorList>
    </citation>
    <scope>NUCLEOTIDE SEQUENCE [LARGE SCALE GENOMIC DNA]</scope>
    <source>
        <strain evidence="3 4">JPCC DA0580</strain>
    </source>
</reference>
<proteinExistence type="predicted"/>
<evidence type="ECO:0000313" key="4">
    <source>
        <dbReference type="Proteomes" id="UP000198406"/>
    </source>
</evidence>
<evidence type="ECO:0000256" key="2">
    <source>
        <dbReference type="SAM" id="SignalP"/>
    </source>
</evidence>